<feature type="transmembrane region" description="Helical" evidence="1">
    <location>
        <begin position="133"/>
        <end position="152"/>
    </location>
</feature>
<sequence length="187" mass="19909">MADANAQTGAFSSALGRSWWVILLFGILSIVFGFMAIFNPIGAGAGMTWAIGVLAIAEGLVTLLATFKKDVPMSKGWMWVYGLVSVLFGVLAVVNPVSMAASFVMVMAVWFIIAGVVRITMAIRVRKAIDNEWTLILSGLLAVVLGGCMLAMPLAGLLVAVIWIGAGALIYGVLQIYAAFQIRKLLR</sequence>
<keyword evidence="3" id="KW-1185">Reference proteome</keyword>
<feature type="transmembrane region" description="Helical" evidence="1">
    <location>
        <begin position="20"/>
        <end position="41"/>
    </location>
</feature>
<feature type="transmembrane region" description="Helical" evidence="1">
    <location>
        <begin position="77"/>
        <end position="94"/>
    </location>
</feature>
<name>A0ABV4IFD9_9BURK</name>
<comment type="caution">
    <text evidence="2">The sequence shown here is derived from an EMBL/GenBank/DDBJ whole genome shotgun (WGS) entry which is preliminary data.</text>
</comment>
<evidence type="ECO:0000256" key="1">
    <source>
        <dbReference type="SAM" id="Phobius"/>
    </source>
</evidence>
<proteinExistence type="predicted"/>
<dbReference type="PANTHER" id="PTHR34989:SF1">
    <property type="entry name" value="PROTEIN HDED"/>
    <property type="match status" value="1"/>
</dbReference>
<keyword evidence="1" id="KW-0472">Membrane</keyword>
<protein>
    <submittedName>
        <fullName evidence="2">HdeD family acid-resistance protein</fullName>
    </submittedName>
</protein>
<dbReference type="InterPro" id="IPR052712">
    <property type="entry name" value="Acid_resist_chaperone_HdeD"/>
</dbReference>
<feature type="transmembrane region" description="Helical" evidence="1">
    <location>
        <begin position="100"/>
        <end position="121"/>
    </location>
</feature>
<keyword evidence="1" id="KW-1133">Transmembrane helix</keyword>
<keyword evidence="1" id="KW-0812">Transmembrane</keyword>
<feature type="transmembrane region" description="Helical" evidence="1">
    <location>
        <begin position="47"/>
        <end position="65"/>
    </location>
</feature>
<organism evidence="2 3">
    <name type="scientific">Comamonas jiangduensis</name>
    <dbReference type="NCBI Taxonomy" id="1194168"/>
    <lineage>
        <taxon>Bacteria</taxon>
        <taxon>Pseudomonadati</taxon>
        <taxon>Pseudomonadota</taxon>
        <taxon>Betaproteobacteria</taxon>
        <taxon>Burkholderiales</taxon>
        <taxon>Comamonadaceae</taxon>
        <taxon>Comamonas</taxon>
    </lineage>
</organism>
<dbReference type="Proteomes" id="UP001567350">
    <property type="component" value="Unassembled WGS sequence"/>
</dbReference>
<dbReference type="EMBL" id="JBGJLR010000017">
    <property type="protein sequence ID" value="MEZ2740552.1"/>
    <property type="molecule type" value="Genomic_DNA"/>
</dbReference>
<gene>
    <name evidence="2" type="ORF">ACBP88_14055</name>
</gene>
<dbReference type="RefSeq" id="WP_370893423.1">
    <property type="nucleotide sequence ID" value="NZ_JBGJLR010000017.1"/>
</dbReference>
<dbReference type="InterPro" id="IPR005325">
    <property type="entry name" value="DUF308_memb"/>
</dbReference>
<dbReference type="PANTHER" id="PTHR34989">
    <property type="entry name" value="PROTEIN HDED"/>
    <property type="match status" value="1"/>
</dbReference>
<evidence type="ECO:0000313" key="2">
    <source>
        <dbReference type="EMBL" id="MEZ2740552.1"/>
    </source>
</evidence>
<accession>A0ABV4IFD9</accession>
<evidence type="ECO:0000313" key="3">
    <source>
        <dbReference type="Proteomes" id="UP001567350"/>
    </source>
</evidence>
<reference evidence="2 3" key="1">
    <citation type="submission" date="2024-08" db="EMBL/GenBank/DDBJ databases">
        <authorList>
            <person name="Feng Z."/>
            <person name="Ronholm J."/>
        </authorList>
    </citation>
    <scope>NUCLEOTIDE SEQUENCE [LARGE SCALE GENOMIC DNA]</scope>
    <source>
        <strain evidence="2 3">4-AB0-8</strain>
    </source>
</reference>
<dbReference type="Pfam" id="PF03729">
    <property type="entry name" value="DUF308"/>
    <property type="match status" value="2"/>
</dbReference>
<feature type="transmembrane region" description="Helical" evidence="1">
    <location>
        <begin position="158"/>
        <end position="180"/>
    </location>
</feature>